<reference evidence="6" key="2">
    <citation type="submission" date="2025-08" db="UniProtKB">
        <authorList>
            <consortium name="Ensembl"/>
        </authorList>
    </citation>
    <scope>IDENTIFICATION</scope>
</reference>
<name>A0A4W6G8A7_LATCA</name>
<dbReference type="PANTHER" id="PTHR10500">
    <property type="entry name" value="BETA-MICROSEMINOPROTEIN"/>
    <property type="match status" value="1"/>
</dbReference>
<evidence type="ECO:0000256" key="3">
    <source>
        <dbReference type="ARBA" id="ARBA00022525"/>
    </source>
</evidence>
<evidence type="ECO:0000256" key="4">
    <source>
        <dbReference type="ARBA" id="ARBA00023157"/>
    </source>
</evidence>
<dbReference type="Pfam" id="PF05825">
    <property type="entry name" value="PSP94"/>
    <property type="match status" value="1"/>
</dbReference>
<dbReference type="Gene3D" id="2.60.40.1900">
    <property type="entry name" value="Beta-microseminoprotein (PSP94) domain"/>
    <property type="match status" value="1"/>
</dbReference>
<protein>
    <recommendedName>
        <fullName evidence="8">Beta-microseminoprotein</fullName>
    </recommendedName>
</protein>
<evidence type="ECO:0000256" key="1">
    <source>
        <dbReference type="ARBA" id="ARBA00004613"/>
    </source>
</evidence>
<dbReference type="Proteomes" id="UP000314980">
    <property type="component" value="Unassembled WGS sequence"/>
</dbReference>
<dbReference type="InterPro" id="IPR008735">
    <property type="entry name" value="PSP94"/>
</dbReference>
<keyword evidence="7" id="KW-1185">Reference proteome</keyword>
<proteinExistence type="inferred from homology"/>
<evidence type="ECO:0000313" key="7">
    <source>
        <dbReference type="Proteomes" id="UP000314980"/>
    </source>
</evidence>
<keyword evidence="3" id="KW-0964">Secreted</keyword>
<reference evidence="6" key="3">
    <citation type="submission" date="2025-09" db="UniProtKB">
        <authorList>
            <consortium name="Ensembl"/>
        </authorList>
    </citation>
    <scope>IDENTIFICATION</scope>
</reference>
<dbReference type="GO" id="GO:0005576">
    <property type="term" value="C:extracellular region"/>
    <property type="evidence" value="ECO:0007669"/>
    <property type="project" value="UniProtKB-SubCell"/>
</dbReference>
<dbReference type="InParanoid" id="A0A4W6G8A7"/>
<reference evidence="7" key="1">
    <citation type="submission" date="2015-09" db="EMBL/GenBank/DDBJ databases">
        <authorList>
            <person name="Sai Rama Sridatta P."/>
        </authorList>
    </citation>
    <scope>NUCLEOTIDE SEQUENCE [LARGE SCALE GENOMIC DNA]</scope>
</reference>
<sequence length="113" mass="12803">KKYLALAVLLCGLLSLSNASCEQQKIKNDKYLPPCQDDMDKTWHAVGSTWRNSKCMNCNCRSCSDMYSTPIRFPNDCVKVFDPEACAYVVHKRDDPSVLCPVMGSFPHSMYQI</sequence>
<comment type="similarity">
    <text evidence="2">Belongs to the beta-microseminoprotein family.</text>
</comment>
<keyword evidence="4" id="KW-1015">Disulfide bond</keyword>
<dbReference type="PANTHER" id="PTHR10500:SF7">
    <property type="entry name" value="BETA-MICROSEMINOPROTEIN"/>
    <property type="match status" value="1"/>
</dbReference>
<keyword evidence="5" id="KW-0732">Signal</keyword>
<evidence type="ECO:0000313" key="6">
    <source>
        <dbReference type="Ensembl" id="ENSLCAP00010059395.1"/>
    </source>
</evidence>
<evidence type="ECO:0008006" key="8">
    <source>
        <dbReference type="Google" id="ProtNLM"/>
    </source>
</evidence>
<feature type="chain" id="PRO_5021360343" description="Beta-microseminoprotein" evidence="5">
    <location>
        <begin position="20"/>
        <end position="113"/>
    </location>
</feature>
<comment type="subcellular location">
    <subcellularLocation>
        <location evidence="1">Secreted</location>
    </subcellularLocation>
</comment>
<organism evidence="6 7">
    <name type="scientific">Lates calcarifer</name>
    <name type="common">Barramundi</name>
    <name type="synonym">Holocentrus calcarifer</name>
    <dbReference type="NCBI Taxonomy" id="8187"/>
    <lineage>
        <taxon>Eukaryota</taxon>
        <taxon>Metazoa</taxon>
        <taxon>Chordata</taxon>
        <taxon>Craniata</taxon>
        <taxon>Vertebrata</taxon>
        <taxon>Euteleostomi</taxon>
        <taxon>Actinopterygii</taxon>
        <taxon>Neopterygii</taxon>
        <taxon>Teleostei</taxon>
        <taxon>Neoteleostei</taxon>
        <taxon>Acanthomorphata</taxon>
        <taxon>Carangaria</taxon>
        <taxon>Carangaria incertae sedis</taxon>
        <taxon>Centropomidae</taxon>
        <taxon>Lates</taxon>
    </lineage>
</organism>
<dbReference type="AlphaFoldDB" id="A0A4W6G8A7"/>
<feature type="signal peptide" evidence="5">
    <location>
        <begin position="1"/>
        <end position="19"/>
    </location>
</feature>
<dbReference type="GeneTree" id="ENSGT00940000168891"/>
<accession>A0A4W6G8A7</accession>
<evidence type="ECO:0000256" key="5">
    <source>
        <dbReference type="SAM" id="SignalP"/>
    </source>
</evidence>
<dbReference type="Ensembl" id="ENSLCAT00010061008.1">
    <property type="protein sequence ID" value="ENSLCAP00010059395.1"/>
    <property type="gene ID" value="ENSLCAG00010027689.1"/>
</dbReference>
<evidence type="ECO:0000256" key="2">
    <source>
        <dbReference type="ARBA" id="ARBA00010352"/>
    </source>
</evidence>